<comment type="caution">
    <text evidence="1">The sequence shown here is derived from an EMBL/GenBank/DDBJ whole genome shotgun (WGS) entry which is preliminary data.</text>
</comment>
<name>A0A813HCR0_POLGL</name>
<gene>
    <name evidence="1" type="ORF">PGLA1383_LOCUS50927</name>
</gene>
<dbReference type="EMBL" id="CAJNNV010031268">
    <property type="protein sequence ID" value="CAE8635331.1"/>
    <property type="molecule type" value="Genomic_DNA"/>
</dbReference>
<proteinExistence type="predicted"/>
<dbReference type="Proteomes" id="UP000654075">
    <property type="component" value="Unassembled WGS sequence"/>
</dbReference>
<organism evidence="1 2">
    <name type="scientific">Polarella glacialis</name>
    <name type="common">Dinoflagellate</name>
    <dbReference type="NCBI Taxonomy" id="89957"/>
    <lineage>
        <taxon>Eukaryota</taxon>
        <taxon>Sar</taxon>
        <taxon>Alveolata</taxon>
        <taxon>Dinophyceae</taxon>
        <taxon>Suessiales</taxon>
        <taxon>Suessiaceae</taxon>
        <taxon>Polarella</taxon>
    </lineage>
</organism>
<evidence type="ECO:0000313" key="2">
    <source>
        <dbReference type="Proteomes" id="UP000654075"/>
    </source>
</evidence>
<dbReference type="AlphaFoldDB" id="A0A813HCR0"/>
<feature type="non-terminal residue" evidence="1">
    <location>
        <position position="1"/>
    </location>
</feature>
<protein>
    <submittedName>
        <fullName evidence="1">Uncharacterized protein</fullName>
    </submittedName>
</protein>
<keyword evidence="2" id="KW-1185">Reference proteome</keyword>
<accession>A0A813HCR0</accession>
<evidence type="ECO:0000313" key="1">
    <source>
        <dbReference type="EMBL" id="CAE8635331.1"/>
    </source>
</evidence>
<reference evidence="1" key="1">
    <citation type="submission" date="2021-02" db="EMBL/GenBank/DDBJ databases">
        <authorList>
            <person name="Dougan E. K."/>
            <person name="Rhodes N."/>
            <person name="Thang M."/>
            <person name="Chan C."/>
        </authorList>
    </citation>
    <scope>NUCLEOTIDE SEQUENCE</scope>
</reference>
<sequence>AWVRAVEPNLGTAEVVALASTASRVRAELRRGASAKAPRGLRWVPQLRLFDARGVKQALSCLELSGVESLEVRSEPDPTRLEGQGISGLMIRVDDAGALLASLVPLLWQLGPRCQSVKLVLNLPSVMQRELEFAGADAYLDGLFWELAEAFSCLERVRHFSLSMTVDSYMHGSVTEGTNDEEIIRLQHLLLEDLVWLLSPWFETVEELEMHIETGWHLDYLSDFTPGLLLFYILSMPHLKSLRCAPTFSLGHIHNFAVDLIQVLKDDEEEEHEDSCWMLWQVRESFAKDVDAAFKDVLGLFPDIRTTMDAFLAGTPPSHHVPQPASTALQLCRALAVIRIALQRCTLECLEISIGDSGDVGYDVHDCDLLSHVFEFLLRDHPSLKDVTALPTCCAGSNYERGRCQLAYSRLLGILNGKTPLRRLILAGGNSHLTSEFKEGVQASSQGRVSFNEDFPWCTL</sequence>